<dbReference type="PANTHER" id="PTHR48207">
    <property type="entry name" value="SUCCINATE--HYDROXYMETHYLGLUTARATE COA-TRANSFERASE"/>
    <property type="match status" value="1"/>
</dbReference>
<evidence type="ECO:0000313" key="3">
    <source>
        <dbReference type="Proteomes" id="UP001565471"/>
    </source>
</evidence>
<proteinExistence type="predicted"/>
<keyword evidence="3" id="KW-1185">Reference proteome</keyword>
<dbReference type="Proteomes" id="UP001565471">
    <property type="component" value="Unassembled WGS sequence"/>
</dbReference>
<comment type="caution">
    <text evidence="2">The sequence shown here is derived from an EMBL/GenBank/DDBJ whole genome shotgun (WGS) entry which is preliminary data.</text>
</comment>
<keyword evidence="1" id="KW-0808">Transferase</keyword>
<evidence type="ECO:0000313" key="2">
    <source>
        <dbReference type="EMBL" id="MEY9318660.1"/>
    </source>
</evidence>
<dbReference type="PANTHER" id="PTHR48207:SF3">
    <property type="entry name" value="SUCCINATE--HYDROXYMETHYLGLUTARATE COA-TRANSFERASE"/>
    <property type="match status" value="1"/>
</dbReference>
<dbReference type="Gene3D" id="3.30.1540.10">
    <property type="entry name" value="formyl-coa transferase, domain 3"/>
    <property type="match status" value="1"/>
</dbReference>
<name>A0ABV4F6Q0_BRAEL</name>
<dbReference type="InterPro" id="IPR050483">
    <property type="entry name" value="CoA-transferase_III_domain"/>
</dbReference>
<gene>
    <name evidence="2" type="ORF">ABIF29_005459</name>
</gene>
<organism evidence="2 3">
    <name type="scientific">Bradyrhizobium elkanii</name>
    <dbReference type="NCBI Taxonomy" id="29448"/>
    <lineage>
        <taxon>Bacteria</taxon>
        <taxon>Pseudomonadati</taxon>
        <taxon>Pseudomonadota</taxon>
        <taxon>Alphaproteobacteria</taxon>
        <taxon>Hyphomicrobiales</taxon>
        <taxon>Nitrobacteraceae</taxon>
        <taxon>Bradyrhizobium</taxon>
    </lineage>
</organism>
<accession>A0ABV4F6Q0</accession>
<evidence type="ECO:0000256" key="1">
    <source>
        <dbReference type="ARBA" id="ARBA00022679"/>
    </source>
</evidence>
<sequence>MPFPHASEALSRLTVLDLTRVRSGPTCVRQLADWGANVIKIDALTEDAGGEQPGGPRRGSDFQNLHRNKRAMTLNLKDDRGLAVFKRLTAKADVVVENFRPDVKRKLGIDYESLAAINPRIVYGSISGFGQDGPYHKRPGFDQIAQGIGGLMSITGAPGGGPMRVGIPVADLTAGLFCAMGILTALLEREVSGKGQWVQTSLLQAQIFMLDFQAARWLMEREVAKQAGNNHPTSIPTGVFKTSDGYINIATTGGRIWERCAQAIGAPELFGHPDYATASARSKNRDALNAEIERCTVTKSTETWVRELNEAGVPCGPIYAIDQMFEDAQVKHLGIAQDVPNDEDRHIRLVGQPVTLSRTPSKMVVRPPEFGEQTDEVLKEFGFGSDEIAKLRDAKVV</sequence>
<dbReference type="SUPFAM" id="SSF89796">
    <property type="entry name" value="CoA-transferase family III (CaiB/BaiF)"/>
    <property type="match status" value="1"/>
</dbReference>
<dbReference type="InterPro" id="IPR023606">
    <property type="entry name" value="CoA-Trfase_III_dom_1_sf"/>
</dbReference>
<dbReference type="RefSeq" id="WP_016841692.1">
    <property type="nucleotide sequence ID" value="NZ_JALJZB010000001.1"/>
</dbReference>
<dbReference type="Pfam" id="PF02515">
    <property type="entry name" value="CoA_transf_3"/>
    <property type="match status" value="1"/>
</dbReference>
<protein>
    <submittedName>
        <fullName evidence="2">Crotonobetainyl-CoA:carnitine CoA-transferase CaiB-like acyl-CoA transferase</fullName>
    </submittedName>
</protein>
<dbReference type="InterPro" id="IPR003673">
    <property type="entry name" value="CoA-Trfase_fam_III"/>
</dbReference>
<dbReference type="InterPro" id="IPR044855">
    <property type="entry name" value="CoA-Trfase_III_dom3_sf"/>
</dbReference>
<reference evidence="2 3" key="1">
    <citation type="submission" date="2024-07" db="EMBL/GenBank/DDBJ databases">
        <title>Genomic Encyclopedia of Type Strains, Phase V (KMG-V): Genome sequencing to study the core and pangenomes of soil and plant-associated prokaryotes.</title>
        <authorList>
            <person name="Whitman W."/>
        </authorList>
    </citation>
    <scope>NUCLEOTIDE SEQUENCE [LARGE SCALE GENOMIC DNA]</scope>
    <source>
        <strain evidence="2 3">USDA 415</strain>
    </source>
</reference>
<dbReference type="Gene3D" id="3.40.50.10540">
    <property type="entry name" value="Crotonobetainyl-coa:carnitine coa-transferase, domain 1"/>
    <property type="match status" value="1"/>
</dbReference>
<dbReference type="EMBL" id="JBGBZA010000002">
    <property type="protein sequence ID" value="MEY9318660.1"/>
    <property type="molecule type" value="Genomic_DNA"/>
</dbReference>